<evidence type="ECO:0000256" key="3">
    <source>
        <dbReference type="ARBA" id="ARBA00022475"/>
    </source>
</evidence>
<comment type="subcellular location">
    <subcellularLocation>
        <location evidence="1">Cell membrane</location>
        <topology evidence="1">Multi-pass membrane protein</topology>
    </subcellularLocation>
</comment>
<feature type="transmembrane region" description="Helical" evidence="7">
    <location>
        <begin position="175"/>
        <end position="192"/>
    </location>
</feature>
<keyword evidence="5 7" id="KW-1133">Transmembrane helix</keyword>
<evidence type="ECO:0000313" key="8">
    <source>
        <dbReference type="EMBL" id="MBH5398271.1"/>
    </source>
</evidence>
<dbReference type="Pfam" id="PF13440">
    <property type="entry name" value="Polysacc_synt_3"/>
    <property type="match status" value="1"/>
</dbReference>
<feature type="transmembrane region" description="Helical" evidence="7">
    <location>
        <begin position="44"/>
        <end position="69"/>
    </location>
</feature>
<evidence type="ECO:0000256" key="5">
    <source>
        <dbReference type="ARBA" id="ARBA00022989"/>
    </source>
</evidence>
<reference evidence="8 9" key="1">
    <citation type="submission" date="2020-07" db="EMBL/GenBank/DDBJ databases">
        <title>Bradyrhizobium diversity isolated from nodules of indigenous legumes of Western Australia.</title>
        <authorList>
            <person name="Klepa M.S."/>
        </authorList>
    </citation>
    <scope>NUCLEOTIDE SEQUENCE [LARGE SCALE GENOMIC DNA]</scope>
    <source>
        <strain evidence="8 9">CNPSo 4010</strain>
    </source>
</reference>
<feature type="transmembrane region" description="Helical" evidence="7">
    <location>
        <begin position="20"/>
        <end position="38"/>
    </location>
</feature>
<feature type="transmembrane region" description="Helical" evidence="7">
    <location>
        <begin position="445"/>
        <end position="465"/>
    </location>
</feature>
<organism evidence="8 9">
    <name type="scientific">Bradyrhizobium agreste</name>
    <dbReference type="NCBI Taxonomy" id="2751811"/>
    <lineage>
        <taxon>Bacteria</taxon>
        <taxon>Pseudomonadati</taxon>
        <taxon>Pseudomonadota</taxon>
        <taxon>Alphaproteobacteria</taxon>
        <taxon>Hyphomicrobiales</taxon>
        <taxon>Nitrobacteraceae</taxon>
        <taxon>Bradyrhizobium</taxon>
    </lineage>
</organism>
<keyword evidence="4 7" id="KW-0812">Transmembrane</keyword>
<name>A0ABS0PM59_9BRAD</name>
<evidence type="ECO:0000256" key="1">
    <source>
        <dbReference type="ARBA" id="ARBA00004651"/>
    </source>
</evidence>
<dbReference type="InterPro" id="IPR050833">
    <property type="entry name" value="Poly_Biosynth_Transport"/>
</dbReference>
<sequence length="493" mass="52597">MRECLPSVHRSIVLSALDRYANFALFFVATAVLSRLLTPQEFGLYAIANALTAVIAASFQEFGGANYLIQKRDLSHASLRTAFTVTLAVSSLIGVTMFAGAGALSRLFEQDSLRRGLEVSALNFLLLPVSGTVSALFRRDMEFGKLALCNLAGGCSGSIASMALAMWGFSYMAPIWGSVVGNLILAVLLLSCRPDRSWFRLSLAEYRDVIGFGLYSSGVAVINVFYNLAPQLFLAKILDVASVGLYSRAINITQVFDKVVVQVLNPVIMPAIVAQTKGRADLRQVYLEAIELLSAVQWPFLISVAIVAQPLILIWLGPTWLEIVPLVRLLCIANLFLFAACLSYPVLVAVGSIRDALSSSLISLPPSLLVILCASFFGVQAVAASALLTLPFQAVVVMYFIGQHIAVGPRDLARGLIKSGVVTAITGSGVASCAALIQAGIATPLAGLIAAFVAAPLCWWLGLLLTAHPLLRRIQDAASGLAVVAPRHHARRS</sequence>
<feature type="transmembrane region" description="Helical" evidence="7">
    <location>
        <begin position="368"/>
        <end position="401"/>
    </location>
</feature>
<dbReference type="EMBL" id="JACCHP010000006">
    <property type="protein sequence ID" value="MBH5398271.1"/>
    <property type="molecule type" value="Genomic_DNA"/>
</dbReference>
<accession>A0ABS0PM59</accession>
<keyword evidence="6 7" id="KW-0472">Membrane</keyword>
<feature type="transmembrane region" description="Helical" evidence="7">
    <location>
        <begin position="329"/>
        <end position="348"/>
    </location>
</feature>
<keyword evidence="9" id="KW-1185">Reference proteome</keyword>
<feature type="transmembrane region" description="Helical" evidence="7">
    <location>
        <begin position="296"/>
        <end position="317"/>
    </location>
</feature>
<comment type="caution">
    <text evidence="8">The sequence shown here is derived from an EMBL/GenBank/DDBJ whole genome shotgun (WGS) entry which is preliminary data.</text>
</comment>
<dbReference type="PANTHER" id="PTHR30250">
    <property type="entry name" value="PST FAMILY PREDICTED COLANIC ACID TRANSPORTER"/>
    <property type="match status" value="1"/>
</dbReference>
<evidence type="ECO:0000256" key="7">
    <source>
        <dbReference type="SAM" id="Phobius"/>
    </source>
</evidence>
<proteinExistence type="inferred from homology"/>
<evidence type="ECO:0000256" key="4">
    <source>
        <dbReference type="ARBA" id="ARBA00022692"/>
    </source>
</evidence>
<feature type="transmembrane region" description="Helical" evidence="7">
    <location>
        <begin position="149"/>
        <end position="169"/>
    </location>
</feature>
<feature type="transmembrane region" description="Helical" evidence="7">
    <location>
        <begin position="421"/>
        <end position="439"/>
    </location>
</feature>
<keyword evidence="3" id="KW-1003">Cell membrane</keyword>
<dbReference type="PANTHER" id="PTHR30250:SF10">
    <property type="entry name" value="LIPOPOLYSACCHARIDE BIOSYNTHESIS PROTEIN WZXC"/>
    <property type="match status" value="1"/>
</dbReference>
<evidence type="ECO:0000256" key="6">
    <source>
        <dbReference type="ARBA" id="ARBA00023136"/>
    </source>
</evidence>
<protein>
    <submittedName>
        <fullName evidence="8">Oligosaccharide flippase family protein</fullName>
    </submittedName>
</protein>
<feature type="transmembrane region" description="Helical" evidence="7">
    <location>
        <begin position="212"/>
        <end position="229"/>
    </location>
</feature>
<feature type="transmembrane region" description="Helical" evidence="7">
    <location>
        <begin position="116"/>
        <end position="137"/>
    </location>
</feature>
<feature type="transmembrane region" description="Helical" evidence="7">
    <location>
        <begin position="81"/>
        <end position="104"/>
    </location>
</feature>
<gene>
    <name evidence="8" type="ORF">HZZ13_10770</name>
</gene>
<evidence type="ECO:0000313" key="9">
    <source>
        <dbReference type="Proteomes" id="UP000807370"/>
    </source>
</evidence>
<dbReference type="Proteomes" id="UP000807370">
    <property type="component" value="Unassembled WGS sequence"/>
</dbReference>
<comment type="similarity">
    <text evidence="2">Belongs to the polysaccharide synthase family.</text>
</comment>
<evidence type="ECO:0000256" key="2">
    <source>
        <dbReference type="ARBA" id="ARBA00007430"/>
    </source>
</evidence>